<protein>
    <submittedName>
        <fullName evidence="1">Uncharacterized protein</fullName>
    </submittedName>
</protein>
<accession>A0AC60PS95</accession>
<sequence length="235" mass="26344">MLCLRAGLVCASYAWRRLALGLERQMKTLTPKQNGSKTQQDVSDPLTPPGRGGEDDRTAARFRRSIRSRRSGRLRKTLWTRNSGTRARATVRKITERQQGSRGRLKPTKPQALECAQLQVSVSHHGRRKKDWPPTVHDKLQHLGAQKAESNMNGGSEGSATEGQASTVPDTRTETGVVALRRLELEFEMQKLRLESEETIALRKPEVGANCERPERGLRRGRPAAQIPYLSALNY</sequence>
<reference evidence="1 2" key="1">
    <citation type="journal article" date="2020" name="Cell">
        <title>Large-Scale Comparative Analyses of Tick Genomes Elucidate Their Genetic Diversity and Vector Capacities.</title>
        <authorList>
            <consortium name="Tick Genome and Microbiome Consortium (TIGMIC)"/>
            <person name="Jia N."/>
            <person name="Wang J."/>
            <person name="Shi W."/>
            <person name="Du L."/>
            <person name="Sun Y."/>
            <person name="Zhan W."/>
            <person name="Jiang J.F."/>
            <person name="Wang Q."/>
            <person name="Zhang B."/>
            <person name="Ji P."/>
            <person name="Bell-Sakyi L."/>
            <person name="Cui X.M."/>
            <person name="Yuan T.T."/>
            <person name="Jiang B.G."/>
            <person name="Yang W.F."/>
            <person name="Lam T.T."/>
            <person name="Chang Q.C."/>
            <person name="Ding S.J."/>
            <person name="Wang X.J."/>
            <person name="Zhu J.G."/>
            <person name="Ruan X.D."/>
            <person name="Zhao L."/>
            <person name="Wei J.T."/>
            <person name="Ye R.Z."/>
            <person name="Que T.C."/>
            <person name="Du C.H."/>
            <person name="Zhou Y.H."/>
            <person name="Cheng J.X."/>
            <person name="Dai P.F."/>
            <person name="Guo W.B."/>
            <person name="Han X.H."/>
            <person name="Huang E.J."/>
            <person name="Li L.F."/>
            <person name="Wei W."/>
            <person name="Gao Y.C."/>
            <person name="Liu J.Z."/>
            <person name="Shao H.Z."/>
            <person name="Wang X."/>
            <person name="Wang C.C."/>
            <person name="Yang T.C."/>
            <person name="Huo Q.B."/>
            <person name="Li W."/>
            <person name="Chen H.Y."/>
            <person name="Chen S.E."/>
            <person name="Zhou L.G."/>
            <person name="Ni X.B."/>
            <person name="Tian J.H."/>
            <person name="Sheng Y."/>
            <person name="Liu T."/>
            <person name="Pan Y.S."/>
            <person name="Xia L.Y."/>
            <person name="Li J."/>
            <person name="Zhao F."/>
            <person name="Cao W.C."/>
        </authorList>
    </citation>
    <scope>NUCLEOTIDE SEQUENCE [LARGE SCALE GENOMIC DNA]</scope>
    <source>
        <strain evidence="1">Iper-2018</strain>
    </source>
</reference>
<organism evidence="1 2">
    <name type="scientific">Ixodes persulcatus</name>
    <name type="common">Taiga tick</name>
    <dbReference type="NCBI Taxonomy" id="34615"/>
    <lineage>
        <taxon>Eukaryota</taxon>
        <taxon>Metazoa</taxon>
        <taxon>Ecdysozoa</taxon>
        <taxon>Arthropoda</taxon>
        <taxon>Chelicerata</taxon>
        <taxon>Arachnida</taxon>
        <taxon>Acari</taxon>
        <taxon>Parasitiformes</taxon>
        <taxon>Ixodida</taxon>
        <taxon>Ixodoidea</taxon>
        <taxon>Ixodidae</taxon>
        <taxon>Ixodinae</taxon>
        <taxon>Ixodes</taxon>
    </lineage>
</organism>
<dbReference type="Proteomes" id="UP000805193">
    <property type="component" value="Unassembled WGS sequence"/>
</dbReference>
<name>A0AC60PS95_IXOPE</name>
<keyword evidence="2" id="KW-1185">Reference proteome</keyword>
<comment type="caution">
    <text evidence="1">The sequence shown here is derived from an EMBL/GenBank/DDBJ whole genome shotgun (WGS) entry which is preliminary data.</text>
</comment>
<evidence type="ECO:0000313" key="2">
    <source>
        <dbReference type="Proteomes" id="UP000805193"/>
    </source>
</evidence>
<dbReference type="EMBL" id="JABSTQ010010103">
    <property type="protein sequence ID" value="KAG0423420.1"/>
    <property type="molecule type" value="Genomic_DNA"/>
</dbReference>
<gene>
    <name evidence="1" type="ORF">HPB47_000806</name>
</gene>
<proteinExistence type="predicted"/>
<evidence type="ECO:0000313" key="1">
    <source>
        <dbReference type="EMBL" id="KAG0423420.1"/>
    </source>
</evidence>